<dbReference type="AlphaFoldDB" id="A0AAQ3MIF5"/>
<sequence length="110" mass="13518">MERWRRRCRFRWNDCIWHRCGDGSGERRGSSRRARRRRSRRREMRNRRDNREKLGYYKARKPCPSSQQTLTSKTTKKIKEKNCSCSVWRIGFEKKVREKKEGVFVLCTQC</sequence>
<evidence type="ECO:0000313" key="3">
    <source>
        <dbReference type="Proteomes" id="UP001374535"/>
    </source>
</evidence>
<gene>
    <name evidence="2" type="ORF">V8G54_037093</name>
</gene>
<keyword evidence="3" id="KW-1185">Reference proteome</keyword>
<accession>A0AAQ3MIF5</accession>
<dbReference type="EMBL" id="CP144690">
    <property type="protein sequence ID" value="WVY91579.1"/>
    <property type="molecule type" value="Genomic_DNA"/>
</dbReference>
<name>A0AAQ3MIF5_VIGMU</name>
<feature type="compositionally biased region" description="Basic residues" evidence="1">
    <location>
        <begin position="30"/>
        <end position="45"/>
    </location>
</feature>
<evidence type="ECO:0000256" key="1">
    <source>
        <dbReference type="SAM" id="MobiDB-lite"/>
    </source>
</evidence>
<evidence type="ECO:0000313" key="2">
    <source>
        <dbReference type="EMBL" id="WVY91579.1"/>
    </source>
</evidence>
<reference evidence="2 3" key="1">
    <citation type="journal article" date="2023" name="Life. Sci Alliance">
        <title>Evolutionary insights into 3D genome organization and epigenetic landscape of Vigna mungo.</title>
        <authorList>
            <person name="Junaid A."/>
            <person name="Singh B."/>
            <person name="Bhatia S."/>
        </authorList>
    </citation>
    <scope>NUCLEOTIDE SEQUENCE [LARGE SCALE GENOMIC DNA]</scope>
    <source>
        <strain evidence="2">Urdbean</strain>
    </source>
</reference>
<organism evidence="2 3">
    <name type="scientific">Vigna mungo</name>
    <name type="common">Black gram</name>
    <name type="synonym">Phaseolus mungo</name>
    <dbReference type="NCBI Taxonomy" id="3915"/>
    <lineage>
        <taxon>Eukaryota</taxon>
        <taxon>Viridiplantae</taxon>
        <taxon>Streptophyta</taxon>
        <taxon>Embryophyta</taxon>
        <taxon>Tracheophyta</taxon>
        <taxon>Spermatophyta</taxon>
        <taxon>Magnoliopsida</taxon>
        <taxon>eudicotyledons</taxon>
        <taxon>Gunneridae</taxon>
        <taxon>Pentapetalae</taxon>
        <taxon>rosids</taxon>
        <taxon>fabids</taxon>
        <taxon>Fabales</taxon>
        <taxon>Fabaceae</taxon>
        <taxon>Papilionoideae</taxon>
        <taxon>50 kb inversion clade</taxon>
        <taxon>NPAAA clade</taxon>
        <taxon>indigoferoid/millettioid clade</taxon>
        <taxon>Phaseoleae</taxon>
        <taxon>Vigna</taxon>
    </lineage>
</organism>
<feature type="region of interest" description="Disordered" evidence="1">
    <location>
        <begin position="21"/>
        <end position="51"/>
    </location>
</feature>
<protein>
    <submittedName>
        <fullName evidence="2">Uncharacterized protein</fullName>
    </submittedName>
</protein>
<dbReference type="Proteomes" id="UP001374535">
    <property type="component" value="Chromosome 11"/>
</dbReference>
<proteinExistence type="predicted"/>